<proteinExistence type="inferred from homology"/>
<comment type="function">
    <text evidence="6">Has immunoglobulin-binding and hemagglutination properties, and can bind to mannose. Essential for virulence. May be involved in LPS biosynthesis or polysaccharide transport.</text>
</comment>
<feature type="transmembrane region" description="Helical" evidence="7">
    <location>
        <begin position="44"/>
        <end position="62"/>
    </location>
</feature>
<dbReference type="EMBL" id="QGGG01000012">
    <property type="protein sequence ID" value="PWJ80500.1"/>
    <property type="molecule type" value="Genomic_DNA"/>
</dbReference>
<dbReference type="GO" id="GO:0016020">
    <property type="term" value="C:membrane"/>
    <property type="evidence" value="ECO:0007669"/>
    <property type="project" value="UniProtKB-SubCell"/>
</dbReference>
<feature type="chain" id="PRO_5016407563" description="Lectin-like protein BA14k" evidence="8">
    <location>
        <begin position="29"/>
        <end position="144"/>
    </location>
</feature>
<evidence type="ECO:0000256" key="3">
    <source>
        <dbReference type="ARBA" id="ARBA00020552"/>
    </source>
</evidence>
<dbReference type="STRING" id="1192868.GCA_000304395_01690"/>
<comment type="similarity">
    <text evidence="2">Belongs to the BA14k family.</text>
</comment>
<dbReference type="GO" id="GO:0030246">
    <property type="term" value="F:carbohydrate binding"/>
    <property type="evidence" value="ECO:0007669"/>
    <property type="project" value="UniProtKB-KW"/>
</dbReference>
<evidence type="ECO:0000256" key="7">
    <source>
        <dbReference type="SAM" id="Phobius"/>
    </source>
</evidence>
<gene>
    <name evidence="9" type="ORF">C7441_11240</name>
</gene>
<sequence>MNHFLKTTVLATAVAATTLVASLPAANAGERWRHHGHRDRSGDIVAAGVLGLAVGALAAGAANAASQPRYYEPVDPYYAPDYVYAEPRYRYVRRPAPVYVDRYGALEPWTPEWYRYCSDRYRSFNPRSGTFTGYDGLQHFCNAG</sequence>
<dbReference type="InterPro" id="IPR012413">
    <property type="entry name" value="BA14K"/>
</dbReference>
<evidence type="ECO:0000256" key="5">
    <source>
        <dbReference type="ARBA" id="ARBA00022734"/>
    </source>
</evidence>
<evidence type="ECO:0000256" key="6">
    <source>
        <dbReference type="ARBA" id="ARBA00025321"/>
    </source>
</evidence>
<feature type="signal peptide" evidence="8">
    <location>
        <begin position="1"/>
        <end position="28"/>
    </location>
</feature>
<evidence type="ECO:0000256" key="1">
    <source>
        <dbReference type="ARBA" id="ARBA00004167"/>
    </source>
</evidence>
<protein>
    <recommendedName>
        <fullName evidence="3">Lectin-like protein BA14k</fullName>
    </recommendedName>
</protein>
<comment type="caution">
    <text evidence="9">The sequence shown here is derived from an EMBL/GenBank/DDBJ whole genome shotgun (WGS) entry which is preliminary data.</text>
</comment>
<accession>A0A316BZH6</accession>
<keyword evidence="10" id="KW-1185">Reference proteome</keyword>
<keyword evidence="5" id="KW-0430">Lectin</keyword>
<keyword evidence="7" id="KW-1133">Transmembrane helix</keyword>
<organism evidence="9 10">
    <name type="scientific">Pseudaminobacter salicylatoxidans</name>
    <dbReference type="NCBI Taxonomy" id="93369"/>
    <lineage>
        <taxon>Bacteria</taxon>
        <taxon>Pseudomonadati</taxon>
        <taxon>Pseudomonadota</taxon>
        <taxon>Alphaproteobacteria</taxon>
        <taxon>Hyphomicrobiales</taxon>
        <taxon>Phyllobacteriaceae</taxon>
        <taxon>Pseudaminobacter</taxon>
    </lineage>
</organism>
<dbReference type="AlphaFoldDB" id="A0A316BZH6"/>
<dbReference type="RefSeq" id="WP_109613917.1">
    <property type="nucleotide sequence ID" value="NZ_QGGG01000012.1"/>
</dbReference>
<evidence type="ECO:0000256" key="2">
    <source>
        <dbReference type="ARBA" id="ARBA00010270"/>
    </source>
</evidence>
<keyword evidence="7" id="KW-0812">Transmembrane</keyword>
<evidence type="ECO:0000256" key="8">
    <source>
        <dbReference type="SAM" id="SignalP"/>
    </source>
</evidence>
<evidence type="ECO:0000313" key="9">
    <source>
        <dbReference type="EMBL" id="PWJ80500.1"/>
    </source>
</evidence>
<keyword evidence="7" id="KW-0472">Membrane</keyword>
<reference evidence="9 10" key="1">
    <citation type="submission" date="2018-05" db="EMBL/GenBank/DDBJ databases">
        <title>Genomic Encyclopedia of Type Strains, Phase IV (KMG-IV): sequencing the most valuable type-strain genomes for metagenomic binning, comparative biology and taxonomic classification.</title>
        <authorList>
            <person name="Goeker M."/>
        </authorList>
    </citation>
    <scope>NUCLEOTIDE SEQUENCE [LARGE SCALE GENOMIC DNA]</scope>
    <source>
        <strain evidence="9 10">DSM 6986</strain>
    </source>
</reference>
<keyword evidence="8" id="KW-0732">Signal</keyword>
<keyword evidence="4" id="KW-1003">Cell membrane</keyword>
<comment type="subcellular location">
    <subcellularLocation>
        <location evidence="1">Membrane</location>
        <topology evidence="1">Single-pass membrane protein</topology>
    </subcellularLocation>
</comment>
<evidence type="ECO:0000313" key="10">
    <source>
        <dbReference type="Proteomes" id="UP000245396"/>
    </source>
</evidence>
<name>A0A316BZH6_PSESE</name>
<evidence type="ECO:0000256" key="4">
    <source>
        <dbReference type="ARBA" id="ARBA00022475"/>
    </source>
</evidence>
<dbReference type="Proteomes" id="UP000245396">
    <property type="component" value="Unassembled WGS sequence"/>
</dbReference>
<dbReference type="Pfam" id="PF07886">
    <property type="entry name" value="BA14K"/>
    <property type="match status" value="1"/>
</dbReference>
<dbReference type="OrthoDB" id="7889197at2"/>